<dbReference type="AlphaFoldDB" id="A0A420Y2L3"/>
<evidence type="ECO:0000256" key="1">
    <source>
        <dbReference type="SAM" id="SignalP"/>
    </source>
</evidence>
<dbReference type="Proteomes" id="UP000275385">
    <property type="component" value="Unassembled WGS sequence"/>
</dbReference>
<reference evidence="2 3" key="1">
    <citation type="submission" date="2018-08" db="EMBL/GenBank/DDBJ databases">
        <title>Draft genome of the lignicolous fungus Coniochaeta pulveracea.</title>
        <authorList>
            <person name="Borstlap C.J."/>
            <person name="De Witt R.N."/>
            <person name="Botha A."/>
            <person name="Volschenk H."/>
        </authorList>
    </citation>
    <scope>NUCLEOTIDE SEQUENCE [LARGE SCALE GENOMIC DNA]</scope>
    <source>
        <strain evidence="2 3">CAB683</strain>
    </source>
</reference>
<keyword evidence="3" id="KW-1185">Reference proteome</keyword>
<evidence type="ECO:0000313" key="2">
    <source>
        <dbReference type="EMBL" id="RKU42126.1"/>
    </source>
</evidence>
<feature type="chain" id="PRO_5019564061" evidence="1">
    <location>
        <begin position="19"/>
        <end position="237"/>
    </location>
</feature>
<comment type="caution">
    <text evidence="2">The sequence shown here is derived from an EMBL/GenBank/DDBJ whole genome shotgun (WGS) entry which is preliminary data.</text>
</comment>
<keyword evidence="1" id="KW-0732">Signal</keyword>
<feature type="signal peptide" evidence="1">
    <location>
        <begin position="1"/>
        <end position="18"/>
    </location>
</feature>
<dbReference type="EMBL" id="QVQW01000061">
    <property type="protein sequence ID" value="RKU42126.1"/>
    <property type="molecule type" value="Genomic_DNA"/>
</dbReference>
<dbReference type="STRING" id="177199.A0A420Y2L3"/>
<name>A0A420Y2L3_9PEZI</name>
<protein>
    <submittedName>
        <fullName evidence="2">Uncharacterized protein</fullName>
    </submittedName>
</protein>
<gene>
    <name evidence="2" type="ORF">DL546_004039</name>
</gene>
<proteinExistence type="predicted"/>
<organism evidence="2 3">
    <name type="scientific">Coniochaeta pulveracea</name>
    <dbReference type="NCBI Taxonomy" id="177199"/>
    <lineage>
        <taxon>Eukaryota</taxon>
        <taxon>Fungi</taxon>
        <taxon>Dikarya</taxon>
        <taxon>Ascomycota</taxon>
        <taxon>Pezizomycotina</taxon>
        <taxon>Sordariomycetes</taxon>
        <taxon>Sordariomycetidae</taxon>
        <taxon>Coniochaetales</taxon>
        <taxon>Coniochaetaceae</taxon>
        <taxon>Coniochaeta</taxon>
    </lineage>
</organism>
<sequence length="237" mass="26144">MHFNKLVLSIILATGVTSFTIPENATNGLWSSCNPGVCPDGPNDTCKLQEVHTRIGDLPSPAEVEAFMSRLARVKRDFAGRSSAYKRNTANWDSKAKCHTEEGLEDLDHQSTDTANAALDVRSGTDWVQAGCNFYAISDCVVAYMCNEGGDNWRYSSADHKYAIERITYDCGAYKPGTIDYKHMDVAAFHDTRKSIGYESYCTSYGHSFCGSGHIINPTDLLIRNFNLASRTSLAVK</sequence>
<evidence type="ECO:0000313" key="3">
    <source>
        <dbReference type="Proteomes" id="UP000275385"/>
    </source>
</evidence>
<dbReference type="OrthoDB" id="5234131at2759"/>
<accession>A0A420Y2L3</accession>